<feature type="transmembrane region" description="Helical" evidence="1">
    <location>
        <begin position="50"/>
        <end position="72"/>
    </location>
</feature>
<dbReference type="Proteomes" id="UP000244527">
    <property type="component" value="Chromosome"/>
</dbReference>
<keyword evidence="1" id="KW-0812">Transmembrane</keyword>
<accession>A0A2S1L9P6</accession>
<feature type="transmembrane region" description="Helical" evidence="1">
    <location>
        <begin position="212"/>
        <end position="233"/>
    </location>
</feature>
<feature type="transmembrane region" description="Helical" evidence="1">
    <location>
        <begin position="180"/>
        <end position="200"/>
    </location>
</feature>
<evidence type="ECO:0000313" key="2">
    <source>
        <dbReference type="EMBL" id="AWG20473.1"/>
    </source>
</evidence>
<gene>
    <name evidence="2" type="ORF">FFWV33_02475</name>
</gene>
<dbReference type="RefSeq" id="WP_108739435.1">
    <property type="nucleotide sequence ID" value="NZ_CP020918.1"/>
</dbReference>
<evidence type="ECO:0000313" key="3">
    <source>
        <dbReference type="Proteomes" id="UP000244527"/>
    </source>
</evidence>
<feature type="transmembrane region" description="Helical" evidence="1">
    <location>
        <begin position="104"/>
        <end position="121"/>
    </location>
</feature>
<feature type="transmembrane region" description="Helical" evidence="1">
    <location>
        <begin position="141"/>
        <end position="168"/>
    </location>
</feature>
<keyword evidence="3" id="KW-1185">Reference proteome</keyword>
<reference evidence="2 3" key="1">
    <citation type="submission" date="2017-04" db="EMBL/GenBank/DDBJ databases">
        <title>Compelte genome sequence of WV33.</title>
        <authorList>
            <person name="Lee P.C."/>
        </authorList>
    </citation>
    <scope>NUCLEOTIDE SEQUENCE [LARGE SCALE GENOMIC DNA]</scope>
    <source>
        <strain evidence="2 3">WV33</strain>
    </source>
</reference>
<protein>
    <submittedName>
        <fullName evidence="2">Uncharacterized protein</fullName>
    </submittedName>
</protein>
<proteinExistence type="predicted"/>
<keyword evidence="1" id="KW-1133">Transmembrane helix</keyword>
<dbReference type="Pfam" id="PF13803">
    <property type="entry name" value="DUF4184"/>
    <property type="match status" value="1"/>
</dbReference>
<dbReference type="KEGG" id="ffa:FFWV33_02475"/>
<name>A0A2S1L9P6_9FLAO</name>
<feature type="transmembrane region" description="Helical" evidence="1">
    <location>
        <begin position="20"/>
        <end position="38"/>
    </location>
</feature>
<dbReference type="InterPro" id="IPR025238">
    <property type="entry name" value="DUF4184"/>
</dbReference>
<evidence type="ECO:0000256" key="1">
    <source>
        <dbReference type="SAM" id="Phobius"/>
    </source>
</evidence>
<sequence>MPFTFSHAAAVLPFFKSRKVSISGLIVGSVAPDLVYFFNMNLDSKYSHTLRGVFTIDFLYAFLLLFVFHLIIKKALIHNLPKFFQSRTQELLHTDWMFYFKRNVPVVLLSYVFGAFTHLVLDSLTHNNGYFVMRYGGYSRSFFGISLFMYVYRFVSIGGMLYLMFYFYKLPVVKQIFSKISVWYWLTTAIVTAAIFYWRWTKGMVEVAQVQIYLVVLLASFVCGLVVSGLLFGRSKAIA</sequence>
<organism evidence="2 3">
    <name type="scientific">Flavobacterium faecale</name>
    <dbReference type="NCBI Taxonomy" id="1355330"/>
    <lineage>
        <taxon>Bacteria</taxon>
        <taxon>Pseudomonadati</taxon>
        <taxon>Bacteroidota</taxon>
        <taxon>Flavobacteriia</taxon>
        <taxon>Flavobacteriales</taxon>
        <taxon>Flavobacteriaceae</taxon>
        <taxon>Flavobacterium</taxon>
    </lineage>
</organism>
<keyword evidence="1" id="KW-0472">Membrane</keyword>
<dbReference type="OrthoDB" id="8481923at2"/>
<dbReference type="AlphaFoldDB" id="A0A2S1L9P6"/>
<dbReference type="EMBL" id="CP020918">
    <property type="protein sequence ID" value="AWG20473.1"/>
    <property type="molecule type" value="Genomic_DNA"/>
</dbReference>